<evidence type="ECO:0000313" key="1">
    <source>
        <dbReference type="EMBL" id="GJM61362.1"/>
    </source>
</evidence>
<proteinExistence type="predicted"/>
<dbReference type="EMBL" id="BQKE01000001">
    <property type="protein sequence ID" value="GJM61362.1"/>
    <property type="molecule type" value="Genomic_DNA"/>
</dbReference>
<keyword evidence="2" id="KW-1185">Reference proteome</keyword>
<protein>
    <submittedName>
        <fullName evidence="1">Uncharacterized protein</fullName>
    </submittedName>
</protein>
<sequence>MEKETTYLGMNPGHVKKLKASWLDADSNAVDNALHFNKLVKSTQATLNASSMQTEAKESYGYEKRQSYQLAKNQKADFLKAIQRHAIVKIHLGMEKNEANEKENRAVVLKPVMELCDACKGEEGSYFKLNFFQGKRQKISGKTVGNLPVQAMEMLTNNWLKVADTTIPDQFMVEYQDQELEEKRYGRVQYFTYEENVGLGIRAQLNQLTSEDFEVFIYFGKDLNKEAANMVSFTPIIHVEINKEAVEPQPMMMTASAEQISTNGVYDYSNPCPPCSAGVN</sequence>
<reference evidence="1 2" key="1">
    <citation type="submission" date="2021-12" db="EMBL/GenBank/DDBJ databases">
        <title>Genome sequencing of bacteria with rrn-lacking chromosome and rrn-plasmid.</title>
        <authorList>
            <person name="Anda M."/>
            <person name="Iwasaki W."/>
        </authorList>
    </citation>
    <scope>NUCLEOTIDE SEQUENCE [LARGE SCALE GENOMIC DNA]</scope>
    <source>
        <strain evidence="1 2">NBRC 15940</strain>
    </source>
</reference>
<gene>
    <name evidence="1" type="ORF">PEDI_19140</name>
</gene>
<dbReference type="RefSeq" id="WP_338236919.1">
    <property type="nucleotide sequence ID" value="NZ_BQKE01000001.1"/>
</dbReference>
<evidence type="ECO:0000313" key="2">
    <source>
        <dbReference type="Proteomes" id="UP001310022"/>
    </source>
</evidence>
<dbReference type="Proteomes" id="UP001310022">
    <property type="component" value="Unassembled WGS sequence"/>
</dbReference>
<accession>A0AAN5AJZ5</accession>
<organism evidence="1 2">
    <name type="scientific">Persicobacter diffluens</name>
    <dbReference type="NCBI Taxonomy" id="981"/>
    <lineage>
        <taxon>Bacteria</taxon>
        <taxon>Pseudomonadati</taxon>
        <taxon>Bacteroidota</taxon>
        <taxon>Cytophagia</taxon>
        <taxon>Cytophagales</taxon>
        <taxon>Persicobacteraceae</taxon>
        <taxon>Persicobacter</taxon>
    </lineage>
</organism>
<dbReference type="AlphaFoldDB" id="A0AAN5AJZ5"/>
<name>A0AAN5AJZ5_9BACT</name>
<comment type="caution">
    <text evidence="1">The sequence shown here is derived from an EMBL/GenBank/DDBJ whole genome shotgun (WGS) entry which is preliminary data.</text>
</comment>